<evidence type="ECO:0000256" key="3">
    <source>
        <dbReference type="ARBA" id="ARBA00012438"/>
    </source>
</evidence>
<evidence type="ECO:0000256" key="8">
    <source>
        <dbReference type="ARBA" id="ARBA00022840"/>
    </source>
</evidence>
<evidence type="ECO:0000256" key="4">
    <source>
        <dbReference type="ARBA" id="ARBA00022553"/>
    </source>
</evidence>
<dbReference type="Pfam" id="PF00512">
    <property type="entry name" value="HisKA"/>
    <property type="match status" value="1"/>
</dbReference>
<dbReference type="EC" id="2.7.13.3" evidence="3"/>
<keyword evidence="5" id="KW-0808">Transferase</keyword>
<dbReference type="InterPro" id="IPR003594">
    <property type="entry name" value="HATPase_dom"/>
</dbReference>
<dbReference type="InterPro" id="IPR050351">
    <property type="entry name" value="BphY/WalK/GraS-like"/>
</dbReference>
<dbReference type="Gene3D" id="3.30.565.10">
    <property type="entry name" value="Histidine kinase-like ATPase, C-terminal domain"/>
    <property type="match status" value="1"/>
</dbReference>
<dbReference type="CDD" id="cd00082">
    <property type="entry name" value="HisKA"/>
    <property type="match status" value="1"/>
</dbReference>
<dbReference type="PROSITE" id="PS50109">
    <property type="entry name" value="HIS_KIN"/>
    <property type="match status" value="1"/>
</dbReference>
<dbReference type="PRINTS" id="PR00344">
    <property type="entry name" value="BCTRLSENSOR"/>
</dbReference>
<keyword evidence="7 13" id="KW-0418">Kinase</keyword>
<dbReference type="GO" id="GO:0007234">
    <property type="term" value="P:osmosensory signaling via phosphorelay pathway"/>
    <property type="evidence" value="ECO:0007669"/>
    <property type="project" value="TreeGrafter"/>
</dbReference>
<dbReference type="CDD" id="cd06225">
    <property type="entry name" value="HAMP"/>
    <property type="match status" value="1"/>
</dbReference>
<dbReference type="InterPro" id="IPR003661">
    <property type="entry name" value="HisK_dim/P_dom"/>
</dbReference>
<evidence type="ECO:0000259" key="12">
    <source>
        <dbReference type="PROSITE" id="PS50885"/>
    </source>
</evidence>
<dbReference type="InterPro" id="IPR003660">
    <property type="entry name" value="HAMP_dom"/>
</dbReference>
<evidence type="ECO:0000256" key="6">
    <source>
        <dbReference type="ARBA" id="ARBA00022741"/>
    </source>
</evidence>
<dbReference type="AlphaFoldDB" id="A0A8H9YUE8"/>
<feature type="transmembrane region" description="Helical" evidence="10">
    <location>
        <begin position="12"/>
        <end position="38"/>
    </location>
</feature>
<dbReference type="GO" id="GO:0005524">
    <property type="term" value="F:ATP binding"/>
    <property type="evidence" value="ECO:0007669"/>
    <property type="project" value="UniProtKB-KW"/>
</dbReference>
<comment type="catalytic activity">
    <reaction evidence="1">
        <text>ATP + protein L-histidine = ADP + protein N-phospho-L-histidine.</text>
        <dbReference type="EC" id="2.7.13.3"/>
    </reaction>
</comment>
<name>A0A8H9YUE8_9PSED</name>
<evidence type="ECO:0000256" key="9">
    <source>
        <dbReference type="ARBA" id="ARBA00023012"/>
    </source>
</evidence>
<keyword evidence="10" id="KW-1133">Transmembrane helix</keyword>
<dbReference type="SUPFAM" id="SSF55874">
    <property type="entry name" value="ATPase domain of HSP90 chaperone/DNA topoisomerase II/histidine kinase"/>
    <property type="match status" value="1"/>
</dbReference>
<dbReference type="Pfam" id="PF02518">
    <property type="entry name" value="HATPase_c"/>
    <property type="match status" value="1"/>
</dbReference>
<dbReference type="PANTHER" id="PTHR42878">
    <property type="entry name" value="TWO-COMPONENT HISTIDINE KINASE"/>
    <property type="match status" value="1"/>
</dbReference>
<feature type="domain" description="HAMP" evidence="12">
    <location>
        <begin position="81"/>
        <end position="135"/>
    </location>
</feature>
<evidence type="ECO:0000256" key="7">
    <source>
        <dbReference type="ARBA" id="ARBA00022777"/>
    </source>
</evidence>
<dbReference type="SMART" id="SM00388">
    <property type="entry name" value="HisKA"/>
    <property type="match status" value="1"/>
</dbReference>
<keyword evidence="4" id="KW-0597">Phosphoprotein</keyword>
<dbReference type="PROSITE" id="PS50885">
    <property type="entry name" value="HAMP"/>
    <property type="match status" value="1"/>
</dbReference>
<dbReference type="GO" id="GO:0000155">
    <property type="term" value="F:phosphorelay sensor kinase activity"/>
    <property type="evidence" value="ECO:0007669"/>
    <property type="project" value="InterPro"/>
</dbReference>
<accession>A0A8H9YUE8</accession>
<evidence type="ECO:0000313" key="13">
    <source>
        <dbReference type="EMBL" id="MBC3293775.1"/>
    </source>
</evidence>
<evidence type="ECO:0000256" key="2">
    <source>
        <dbReference type="ARBA" id="ARBA00004370"/>
    </source>
</evidence>
<keyword evidence="10" id="KW-0812">Transmembrane</keyword>
<dbReference type="InterPro" id="IPR004358">
    <property type="entry name" value="Sig_transdc_His_kin-like_C"/>
</dbReference>
<keyword evidence="9" id="KW-0902">Two-component regulatory system</keyword>
<comment type="subcellular location">
    <subcellularLocation>
        <location evidence="2">Membrane</location>
    </subcellularLocation>
</comment>
<dbReference type="SMART" id="SM00304">
    <property type="entry name" value="HAMP"/>
    <property type="match status" value="1"/>
</dbReference>
<dbReference type="InterPro" id="IPR005467">
    <property type="entry name" value="His_kinase_dom"/>
</dbReference>
<comment type="caution">
    <text evidence="13">The sequence shown here is derived from an EMBL/GenBank/DDBJ whole genome shotgun (WGS) entry which is preliminary data.</text>
</comment>
<dbReference type="Gene3D" id="1.10.287.130">
    <property type="match status" value="1"/>
</dbReference>
<protein>
    <recommendedName>
        <fullName evidence="3">histidine kinase</fullName>
        <ecNumber evidence="3">2.7.13.3</ecNumber>
    </recommendedName>
</protein>
<dbReference type="PANTHER" id="PTHR42878:SF7">
    <property type="entry name" value="SENSOR HISTIDINE KINASE GLRK"/>
    <property type="match status" value="1"/>
</dbReference>
<keyword evidence="8" id="KW-0067">ATP-binding</keyword>
<dbReference type="GO" id="GO:0016020">
    <property type="term" value="C:membrane"/>
    <property type="evidence" value="ECO:0007669"/>
    <property type="project" value="UniProtKB-SubCell"/>
</dbReference>
<dbReference type="EMBL" id="JABWQF010000011">
    <property type="protein sequence ID" value="MBC3293775.1"/>
    <property type="molecule type" value="Genomic_DNA"/>
</dbReference>
<dbReference type="Pfam" id="PF00672">
    <property type="entry name" value="HAMP"/>
    <property type="match status" value="1"/>
</dbReference>
<reference evidence="13" key="1">
    <citation type="journal article" date="2020" name="Microorganisms">
        <title>Reliable Identification of Environmental Pseudomonas Isolates Using the rpoD Gene.</title>
        <authorList>
            <consortium name="The Broad Institute Genome Sequencing Platform"/>
            <person name="Girard L."/>
            <person name="Lood C."/>
            <person name="Rokni-Zadeh H."/>
            <person name="van Noort V."/>
            <person name="Lavigne R."/>
            <person name="De Mot R."/>
        </authorList>
    </citation>
    <scope>NUCLEOTIDE SEQUENCE [LARGE SCALE GENOMIC DNA]</scope>
    <source>
        <strain evidence="13">SWRI145</strain>
    </source>
</reference>
<keyword evidence="6" id="KW-0547">Nucleotide-binding</keyword>
<sequence length="358" mass="40087">MNKEAILSRQILTYMLSLTFIIIVIAILGSWLFYSFLIDYLPGGGLAANEDEMTLLDWTWIAIASAISLAVSLFFTVKLSSRILTPLNAVAYSLKQISKGNLDARASCTNSQLGEMNNLVNDFNDMAEKLQKLDVQRNLWNAAIAHELRTPVTILRGRLQGLVDGVFEPDPALFRNLLKQTEGLTNLIEDLRVVSSSGGADYSLKLREVDLEETIRNALENFLPEFERKQFTLITELKSQHCVCDPLRIIQCLTVLFDNALKYSTSRTLIIKNGTYGKDNFILVQDKGPGIPEEFQGDLFQPFQRGELARNINPEGCGLGLSVVKAIMLAHKGNASYTLTRDHHSVFELSWPVLECKK</sequence>
<dbReference type="SMART" id="SM00387">
    <property type="entry name" value="HATPase_c"/>
    <property type="match status" value="1"/>
</dbReference>
<evidence type="ECO:0000256" key="1">
    <source>
        <dbReference type="ARBA" id="ARBA00000085"/>
    </source>
</evidence>
<gene>
    <name evidence="13" type="ORF">HU722_19815</name>
</gene>
<feature type="domain" description="Histidine kinase" evidence="11">
    <location>
        <begin position="143"/>
        <end position="355"/>
    </location>
</feature>
<evidence type="ECO:0000256" key="10">
    <source>
        <dbReference type="SAM" id="Phobius"/>
    </source>
</evidence>
<keyword evidence="10" id="KW-0472">Membrane</keyword>
<dbReference type="GO" id="GO:0030295">
    <property type="term" value="F:protein kinase activator activity"/>
    <property type="evidence" value="ECO:0007669"/>
    <property type="project" value="TreeGrafter"/>
</dbReference>
<dbReference type="SUPFAM" id="SSF47384">
    <property type="entry name" value="Homodimeric domain of signal transducing histidine kinase"/>
    <property type="match status" value="1"/>
</dbReference>
<organism evidence="13">
    <name type="scientific">Pseudomonas tritici</name>
    <dbReference type="NCBI Taxonomy" id="2745518"/>
    <lineage>
        <taxon>Bacteria</taxon>
        <taxon>Pseudomonadati</taxon>
        <taxon>Pseudomonadota</taxon>
        <taxon>Gammaproteobacteria</taxon>
        <taxon>Pseudomonadales</taxon>
        <taxon>Pseudomonadaceae</taxon>
        <taxon>Pseudomonas</taxon>
    </lineage>
</organism>
<evidence type="ECO:0000256" key="5">
    <source>
        <dbReference type="ARBA" id="ARBA00022679"/>
    </source>
</evidence>
<dbReference type="GO" id="GO:0000156">
    <property type="term" value="F:phosphorelay response regulator activity"/>
    <property type="evidence" value="ECO:0007669"/>
    <property type="project" value="TreeGrafter"/>
</dbReference>
<evidence type="ECO:0000259" key="11">
    <source>
        <dbReference type="PROSITE" id="PS50109"/>
    </source>
</evidence>
<dbReference type="InterPro" id="IPR036097">
    <property type="entry name" value="HisK_dim/P_sf"/>
</dbReference>
<dbReference type="InterPro" id="IPR036890">
    <property type="entry name" value="HATPase_C_sf"/>
</dbReference>
<dbReference type="SUPFAM" id="SSF158472">
    <property type="entry name" value="HAMP domain-like"/>
    <property type="match status" value="1"/>
</dbReference>
<feature type="transmembrane region" description="Helical" evidence="10">
    <location>
        <begin position="58"/>
        <end position="77"/>
    </location>
</feature>
<proteinExistence type="predicted"/>
<dbReference type="Gene3D" id="6.10.340.10">
    <property type="match status" value="1"/>
</dbReference>